<evidence type="ECO:0000313" key="3">
    <source>
        <dbReference type="EMBL" id="GAA4664789.1"/>
    </source>
</evidence>
<feature type="compositionally biased region" description="Basic residues" evidence="1">
    <location>
        <begin position="1"/>
        <end position="12"/>
    </location>
</feature>
<dbReference type="Pfam" id="PF03797">
    <property type="entry name" value="Autotransporter"/>
    <property type="match status" value="1"/>
</dbReference>
<sequence length="406" mass="44800">MECRYDKKRRKKGEASVPSLSSRENKSSPPLALPKGKDNTSSKTTLNPSANHVRLSTKTETTIQTLTDIKRASKLAEGKETAALSHDLPHSEAKTETLSPQIANYLVMPHALFSIGFADVNNQNTLLDNIRITMFEAKDYKEKGLFFSTYGKRSIFSSSSHTPQNSADADIRCAAFQTGLPLITLEEQNTSTDFGLLGIYRKLAFTPKNRENSQKNILNKWSLTAYGHMQHDSGVYASAFLSYGLFNGENITTLTKNTKTLAASATIGQKLPTIVEKIIFEPQAQFIYQHLMLGILSDAKSFKINMGNPSQWLLRVGGRLTQNKGEAVSFYGKVNIINTFGQNNTVQIDKKSFQISPIGTSLEDGLGINAHLSQNIALHGNVSYQHKLKKVGESGISLSAGMHYRF</sequence>
<evidence type="ECO:0000313" key="4">
    <source>
        <dbReference type="Proteomes" id="UP001501699"/>
    </source>
</evidence>
<evidence type="ECO:0000259" key="2">
    <source>
        <dbReference type="PROSITE" id="PS51208"/>
    </source>
</evidence>
<dbReference type="InterPro" id="IPR006315">
    <property type="entry name" value="OM_autotransptr_brl_dom"/>
</dbReference>
<gene>
    <name evidence="3" type="ORF">GCM10023262_11930</name>
</gene>
<protein>
    <recommendedName>
        <fullName evidence="2">Autotransporter domain-containing protein</fullName>
    </recommendedName>
</protein>
<dbReference type="RefSeq" id="WP_345119226.1">
    <property type="nucleotide sequence ID" value="NZ_BAABJA010000008.1"/>
</dbReference>
<name>A0ABP8VK76_9HYPH</name>
<dbReference type="InterPro" id="IPR036709">
    <property type="entry name" value="Autotransporte_beta_dom_sf"/>
</dbReference>
<feature type="compositionally biased region" description="Polar residues" evidence="1">
    <location>
        <begin position="41"/>
        <end position="53"/>
    </location>
</feature>
<dbReference type="Gene3D" id="2.40.128.130">
    <property type="entry name" value="Autotransporter beta-domain"/>
    <property type="match status" value="1"/>
</dbReference>
<evidence type="ECO:0000256" key="1">
    <source>
        <dbReference type="SAM" id="MobiDB-lite"/>
    </source>
</evidence>
<accession>A0ABP8VK76</accession>
<dbReference type="Proteomes" id="UP001501699">
    <property type="component" value="Unassembled WGS sequence"/>
</dbReference>
<comment type="caution">
    <text evidence="3">The sequence shown here is derived from an EMBL/GenBank/DDBJ whole genome shotgun (WGS) entry which is preliminary data.</text>
</comment>
<keyword evidence="4" id="KW-1185">Reference proteome</keyword>
<proteinExistence type="predicted"/>
<dbReference type="PROSITE" id="PS51208">
    <property type="entry name" value="AUTOTRANSPORTER"/>
    <property type="match status" value="1"/>
</dbReference>
<dbReference type="SUPFAM" id="SSF103515">
    <property type="entry name" value="Autotransporter"/>
    <property type="match status" value="1"/>
</dbReference>
<reference evidence="4" key="1">
    <citation type="journal article" date="2019" name="Int. J. Syst. Evol. Microbiol.">
        <title>The Global Catalogue of Microorganisms (GCM) 10K type strain sequencing project: providing services to taxonomists for standard genome sequencing and annotation.</title>
        <authorList>
            <consortium name="The Broad Institute Genomics Platform"/>
            <consortium name="The Broad Institute Genome Sequencing Center for Infectious Disease"/>
            <person name="Wu L."/>
            <person name="Ma J."/>
        </authorList>
    </citation>
    <scope>NUCLEOTIDE SEQUENCE [LARGE SCALE GENOMIC DNA]</scope>
    <source>
        <strain evidence="4">JCM 17714</strain>
    </source>
</reference>
<organism evidence="3 4">
    <name type="scientific">Bartonella pachyuromydis</name>
    <dbReference type="NCBI Taxonomy" id="931097"/>
    <lineage>
        <taxon>Bacteria</taxon>
        <taxon>Pseudomonadati</taxon>
        <taxon>Pseudomonadota</taxon>
        <taxon>Alphaproteobacteria</taxon>
        <taxon>Hyphomicrobiales</taxon>
        <taxon>Bartonellaceae</taxon>
        <taxon>Bartonella</taxon>
    </lineage>
</organism>
<dbReference type="SMART" id="SM00869">
    <property type="entry name" value="Autotransporter"/>
    <property type="match status" value="1"/>
</dbReference>
<feature type="region of interest" description="Disordered" evidence="1">
    <location>
        <begin position="1"/>
        <end position="53"/>
    </location>
</feature>
<dbReference type="NCBIfam" id="TIGR01414">
    <property type="entry name" value="autotrans_barl"/>
    <property type="match status" value="1"/>
</dbReference>
<dbReference type="EMBL" id="BAABJA010000008">
    <property type="protein sequence ID" value="GAA4664789.1"/>
    <property type="molecule type" value="Genomic_DNA"/>
</dbReference>
<feature type="domain" description="Autotransporter" evidence="2">
    <location>
        <begin position="138"/>
        <end position="406"/>
    </location>
</feature>
<dbReference type="InterPro" id="IPR005546">
    <property type="entry name" value="Autotransporte_beta"/>
</dbReference>